<evidence type="ECO:0000313" key="3">
    <source>
        <dbReference type="Proteomes" id="UP001311232"/>
    </source>
</evidence>
<feature type="compositionally biased region" description="Basic and acidic residues" evidence="1">
    <location>
        <begin position="437"/>
        <end position="447"/>
    </location>
</feature>
<evidence type="ECO:0000256" key="1">
    <source>
        <dbReference type="SAM" id="MobiDB-lite"/>
    </source>
</evidence>
<dbReference type="EMBL" id="JAHHUM010002939">
    <property type="protein sequence ID" value="KAK5599429.1"/>
    <property type="molecule type" value="Genomic_DNA"/>
</dbReference>
<dbReference type="Proteomes" id="UP001311232">
    <property type="component" value="Unassembled WGS sequence"/>
</dbReference>
<proteinExistence type="predicted"/>
<reference evidence="2 3" key="1">
    <citation type="submission" date="2021-06" db="EMBL/GenBank/DDBJ databases">
        <authorList>
            <person name="Palmer J.M."/>
        </authorList>
    </citation>
    <scope>NUCLEOTIDE SEQUENCE [LARGE SCALE GENOMIC DNA]</scope>
    <source>
        <strain evidence="2 3">MEX-2019</strain>
        <tissue evidence="2">Muscle</tissue>
    </source>
</reference>
<accession>A0AAV9QQ68</accession>
<protein>
    <submittedName>
        <fullName evidence="2">Uncharacterized protein</fullName>
    </submittedName>
</protein>
<feature type="region of interest" description="Disordered" evidence="1">
    <location>
        <begin position="186"/>
        <end position="286"/>
    </location>
</feature>
<feature type="compositionally biased region" description="Polar residues" evidence="1">
    <location>
        <begin position="239"/>
        <end position="267"/>
    </location>
</feature>
<dbReference type="AlphaFoldDB" id="A0AAV9QQ68"/>
<evidence type="ECO:0000313" key="2">
    <source>
        <dbReference type="EMBL" id="KAK5599429.1"/>
    </source>
</evidence>
<sequence length="466" mass="49926">MLPARLHSGVLRYTAPDRMFPPNMELADGRQESASDRWVQQQMEEALRHMPADLEVLPSPLLLEQMEREAVQRRSPPATLVAHPDPAAKPTSSSRRKKRRCGAPSCFSAGEEVGPMPTDVRAAGSNPASVSATALSPRLGAAPPAPSSLAQARCSEATPDEMEEREKIRQMEEDYETAVRQFYCRPPPSSSALQSSAAAQSMPGLQRGVAAQSKPGLQGAATEQPMPGVQGAAAKQPTLGLQSSAAAEQPTADLQSATAAQSTSCLQDTPLYSPSLPQPPPHTAEDVIIGTPRLKSLGVPATLQPLPPPLRVFATPQPLPTALRVPATPQPLLKPLRVPATPQPLLKQLKVPVTPQPLRTPLRVSATPQPLRTPLRVPAMPQLLLTPLRIWAFRGFKERLVLILTCETGDEKFEDELPPDPVPDRSEEKLLLVLASEPRDEGFKEEAPPDPVSKGVQGAACPSSGL</sequence>
<gene>
    <name evidence="2" type="ORF">CRENBAI_021335</name>
</gene>
<keyword evidence="3" id="KW-1185">Reference proteome</keyword>
<feature type="compositionally biased region" description="Low complexity" evidence="1">
    <location>
        <begin position="134"/>
        <end position="152"/>
    </location>
</feature>
<feature type="region of interest" description="Disordered" evidence="1">
    <location>
        <begin position="437"/>
        <end position="466"/>
    </location>
</feature>
<comment type="caution">
    <text evidence="2">The sequence shown here is derived from an EMBL/GenBank/DDBJ whole genome shotgun (WGS) entry which is preliminary data.</text>
</comment>
<name>A0AAV9QQ68_9TELE</name>
<feature type="compositionally biased region" description="Low complexity" evidence="1">
    <location>
        <begin position="190"/>
        <end position="203"/>
    </location>
</feature>
<feature type="region of interest" description="Disordered" evidence="1">
    <location>
        <begin position="68"/>
        <end position="167"/>
    </location>
</feature>
<organism evidence="2 3">
    <name type="scientific">Crenichthys baileyi</name>
    <name type="common">White River springfish</name>
    <dbReference type="NCBI Taxonomy" id="28760"/>
    <lineage>
        <taxon>Eukaryota</taxon>
        <taxon>Metazoa</taxon>
        <taxon>Chordata</taxon>
        <taxon>Craniata</taxon>
        <taxon>Vertebrata</taxon>
        <taxon>Euteleostomi</taxon>
        <taxon>Actinopterygii</taxon>
        <taxon>Neopterygii</taxon>
        <taxon>Teleostei</taxon>
        <taxon>Neoteleostei</taxon>
        <taxon>Acanthomorphata</taxon>
        <taxon>Ovalentaria</taxon>
        <taxon>Atherinomorphae</taxon>
        <taxon>Cyprinodontiformes</taxon>
        <taxon>Goodeidae</taxon>
        <taxon>Crenichthys</taxon>
    </lineage>
</organism>